<dbReference type="InterPro" id="IPR011042">
    <property type="entry name" value="6-blade_b-propeller_TolB-like"/>
</dbReference>
<reference evidence="2" key="1">
    <citation type="submission" date="2020-10" db="EMBL/GenBank/DDBJ databases">
        <authorList>
            <person name="Gilroy R."/>
        </authorList>
    </citation>
    <scope>NUCLEOTIDE SEQUENCE</scope>
    <source>
        <strain evidence="2">ChiHjej13B12-12457</strain>
    </source>
</reference>
<organism evidence="2 3">
    <name type="scientific">Candidatus Coprenecus avistercoris</name>
    <dbReference type="NCBI Taxonomy" id="2840730"/>
    <lineage>
        <taxon>Bacteria</taxon>
        <taxon>Pseudomonadati</taxon>
        <taxon>Bacteroidota</taxon>
        <taxon>Bacteroidia</taxon>
        <taxon>Bacteroidales</taxon>
        <taxon>Rikenellaceae</taxon>
        <taxon>Rikenellaceae incertae sedis</taxon>
        <taxon>Candidatus Coprenecus</taxon>
    </lineage>
</organism>
<feature type="chain" id="PRO_5038591591" evidence="1">
    <location>
        <begin position="20"/>
        <end position="385"/>
    </location>
</feature>
<feature type="signal peptide" evidence="1">
    <location>
        <begin position="1"/>
        <end position="19"/>
    </location>
</feature>
<dbReference type="EMBL" id="DVHI01000039">
    <property type="protein sequence ID" value="HIR62509.1"/>
    <property type="molecule type" value="Genomic_DNA"/>
</dbReference>
<evidence type="ECO:0000256" key="1">
    <source>
        <dbReference type="SAM" id="SignalP"/>
    </source>
</evidence>
<sequence length="385" mass="42705">MKRHILPAAALLIAATALLGGCTGENSRGGIEVIDLYRYEDGGVLTDAMLDSLATETRVIGLVADGDLTIPANPVRIKFAGDVTGTDGPARNTGGGEGTADGRIYVLDNPGIRTFQMLAFDSDGKLIKKIGGPGRGPGEYFVLTDFAVAPDGSLWINDAGMDNMLHYSSSLEYIDTYPMPYDIDNMEFLENGEVLVNVSQWDSTQIEIAMTDTMFRHDGRRELLRYSNSQRTGYVYAFGDGSLIRTQDGYLHCHPIDPDIYLIDDGTGEILRHYRVDFGPDALTHNDISSLGDNDDRYIEILCSSSYLYKIFTVTDRYILGQAMRKGAYPYFLADLDTETVYWSSSDSSEEGMSGILDYRDGWLISTFLPDEPDAHYRLILRKFQ</sequence>
<dbReference type="Proteomes" id="UP000886744">
    <property type="component" value="Unassembled WGS sequence"/>
</dbReference>
<dbReference type="Pfam" id="PF17170">
    <property type="entry name" value="DUF5128"/>
    <property type="match status" value="1"/>
</dbReference>
<dbReference type="PROSITE" id="PS51257">
    <property type="entry name" value="PROKAR_LIPOPROTEIN"/>
    <property type="match status" value="1"/>
</dbReference>
<dbReference type="AlphaFoldDB" id="A0A9D1E134"/>
<evidence type="ECO:0000313" key="3">
    <source>
        <dbReference type="Proteomes" id="UP000886744"/>
    </source>
</evidence>
<keyword evidence="1" id="KW-0732">Signal</keyword>
<dbReference type="SUPFAM" id="SSF63829">
    <property type="entry name" value="Calcium-dependent phosphotriesterase"/>
    <property type="match status" value="1"/>
</dbReference>
<gene>
    <name evidence="2" type="ORF">IAC94_03175</name>
</gene>
<dbReference type="Gene3D" id="2.120.10.30">
    <property type="entry name" value="TolB, C-terminal domain"/>
    <property type="match status" value="1"/>
</dbReference>
<proteinExistence type="predicted"/>
<comment type="caution">
    <text evidence="2">The sequence shown here is derived from an EMBL/GenBank/DDBJ whole genome shotgun (WGS) entry which is preliminary data.</text>
</comment>
<evidence type="ECO:0000313" key="2">
    <source>
        <dbReference type="EMBL" id="HIR62509.1"/>
    </source>
</evidence>
<accession>A0A9D1E134</accession>
<protein>
    <submittedName>
        <fullName evidence="2">6-bladed beta-propeller</fullName>
    </submittedName>
</protein>
<name>A0A9D1E134_9BACT</name>
<reference evidence="2" key="2">
    <citation type="journal article" date="2021" name="PeerJ">
        <title>Extensive microbial diversity within the chicken gut microbiome revealed by metagenomics and culture.</title>
        <authorList>
            <person name="Gilroy R."/>
            <person name="Ravi A."/>
            <person name="Getino M."/>
            <person name="Pursley I."/>
            <person name="Horton D.L."/>
            <person name="Alikhan N.F."/>
            <person name="Baker D."/>
            <person name="Gharbi K."/>
            <person name="Hall N."/>
            <person name="Watson M."/>
            <person name="Adriaenssens E.M."/>
            <person name="Foster-Nyarko E."/>
            <person name="Jarju S."/>
            <person name="Secka A."/>
            <person name="Antonio M."/>
            <person name="Oren A."/>
            <person name="Chaudhuri R.R."/>
            <person name="La Ragione R."/>
            <person name="Hildebrand F."/>
            <person name="Pallen M.J."/>
        </authorList>
    </citation>
    <scope>NUCLEOTIDE SEQUENCE</scope>
    <source>
        <strain evidence="2">ChiHjej13B12-12457</strain>
    </source>
</reference>